<dbReference type="SUPFAM" id="SSF56349">
    <property type="entry name" value="DNA breaking-rejoining enzymes"/>
    <property type="match status" value="1"/>
</dbReference>
<dbReference type="GO" id="GO:0015074">
    <property type="term" value="P:DNA integration"/>
    <property type="evidence" value="ECO:0007669"/>
    <property type="project" value="InterPro"/>
</dbReference>
<evidence type="ECO:0000313" key="4">
    <source>
        <dbReference type="Proteomes" id="UP000244441"/>
    </source>
</evidence>
<dbReference type="Pfam" id="PF00589">
    <property type="entry name" value="Phage_integrase"/>
    <property type="match status" value="1"/>
</dbReference>
<reference evidence="3 4" key="1">
    <citation type="submission" date="2018-01" db="EMBL/GenBank/DDBJ databases">
        <title>Genome sequence of a Cantenovulum-like bacteria.</title>
        <authorList>
            <person name="Tan W.R."/>
            <person name="Lau N.-S."/>
            <person name="Go F."/>
            <person name="Amirul A.-A.A."/>
        </authorList>
    </citation>
    <scope>NUCLEOTIDE SEQUENCE [LARGE SCALE GENOMIC DNA]</scope>
    <source>
        <strain evidence="3 4">CCB-QB4</strain>
    </source>
</reference>
<gene>
    <name evidence="3" type="ORF">C2869_02200</name>
</gene>
<dbReference type="KEGG" id="cate:C2869_02200"/>
<dbReference type="InterPro" id="IPR013762">
    <property type="entry name" value="Integrase-like_cat_sf"/>
</dbReference>
<dbReference type="EMBL" id="CP026604">
    <property type="protein sequence ID" value="AWB65324.1"/>
    <property type="molecule type" value="Genomic_DNA"/>
</dbReference>
<dbReference type="Proteomes" id="UP000244441">
    <property type="component" value="Chromosome"/>
</dbReference>
<evidence type="ECO:0000256" key="1">
    <source>
        <dbReference type="ARBA" id="ARBA00023172"/>
    </source>
</evidence>
<organism evidence="3 4">
    <name type="scientific">Saccharobesus litoralis</name>
    <dbReference type="NCBI Taxonomy" id="2172099"/>
    <lineage>
        <taxon>Bacteria</taxon>
        <taxon>Pseudomonadati</taxon>
        <taxon>Pseudomonadota</taxon>
        <taxon>Gammaproteobacteria</taxon>
        <taxon>Alteromonadales</taxon>
        <taxon>Alteromonadaceae</taxon>
        <taxon>Saccharobesus</taxon>
    </lineage>
</organism>
<dbReference type="PROSITE" id="PS51898">
    <property type="entry name" value="TYR_RECOMBINASE"/>
    <property type="match status" value="1"/>
</dbReference>
<sequence length="136" mass="16019">MCNTVLTIKLLIEQKEHSYDVAPKNEVVYLKHGKTKVVKRRRVFLSRNNQPYKRPELSTTPKQWANWLQKAGVEHRPPYQLRHTYASRMLKAEANHVWLAKQLGHTDWGMIRTIYGKWIDEGNDEIEKLAKNLGQI</sequence>
<dbReference type="OrthoDB" id="5391994at2"/>
<proteinExistence type="predicted"/>
<dbReference type="InterPro" id="IPR002104">
    <property type="entry name" value="Integrase_catalytic"/>
</dbReference>
<dbReference type="Gene3D" id="1.10.443.10">
    <property type="entry name" value="Intergrase catalytic core"/>
    <property type="match status" value="1"/>
</dbReference>
<name>A0A2S0VM85_9ALTE</name>
<evidence type="ECO:0000313" key="3">
    <source>
        <dbReference type="EMBL" id="AWB65324.1"/>
    </source>
</evidence>
<dbReference type="InterPro" id="IPR011010">
    <property type="entry name" value="DNA_brk_join_enz"/>
</dbReference>
<keyword evidence="1" id="KW-0233">DNA recombination</keyword>
<evidence type="ECO:0000259" key="2">
    <source>
        <dbReference type="PROSITE" id="PS51898"/>
    </source>
</evidence>
<dbReference type="GO" id="GO:0006310">
    <property type="term" value="P:DNA recombination"/>
    <property type="evidence" value="ECO:0007669"/>
    <property type="project" value="UniProtKB-KW"/>
</dbReference>
<protein>
    <recommendedName>
        <fullName evidence="2">Tyr recombinase domain-containing protein</fullName>
    </recommendedName>
</protein>
<keyword evidence="4" id="KW-1185">Reference proteome</keyword>
<dbReference type="AlphaFoldDB" id="A0A2S0VM85"/>
<dbReference type="GO" id="GO:0003677">
    <property type="term" value="F:DNA binding"/>
    <property type="evidence" value="ECO:0007669"/>
    <property type="project" value="InterPro"/>
</dbReference>
<accession>A0A2S0VM85</accession>
<feature type="domain" description="Tyr recombinase" evidence="2">
    <location>
        <begin position="1"/>
        <end position="128"/>
    </location>
</feature>